<dbReference type="AlphaFoldDB" id="K0IBZ7"/>
<organism evidence="1 2">
    <name type="scientific">Nitrososphaera gargensis (strain Ga9.2)</name>
    <dbReference type="NCBI Taxonomy" id="1237085"/>
    <lineage>
        <taxon>Archaea</taxon>
        <taxon>Nitrososphaerota</taxon>
        <taxon>Nitrososphaeria</taxon>
        <taxon>Nitrososphaerales</taxon>
        <taxon>Nitrososphaeraceae</taxon>
        <taxon>Nitrososphaera</taxon>
    </lineage>
</organism>
<evidence type="ECO:0000313" key="1">
    <source>
        <dbReference type="EMBL" id="AFU58846.1"/>
    </source>
</evidence>
<name>K0IBZ7_NITGG</name>
<dbReference type="BioCyc" id="CNIT1237085:G1324-1912-MONOMER"/>
<evidence type="ECO:0000313" key="2">
    <source>
        <dbReference type="Proteomes" id="UP000008037"/>
    </source>
</evidence>
<proteinExistence type="predicted"/>
<accession>K0IBZ7</accession>
<dbReference type="Proteomes" id="UP000008037">
    <property type="component" value="Chromosome"/>
</dbReference>
<dbReference type="EMBL" id="CP002408">
    <property type="protein sequence ID" value="AFU58846.1"/>
    <property type="molecule type" value="Genomic_DNA"/>
</dbReference>
<dbReference type="KEGG" id="nga:Ngar_c19140"/>
<dbReference type="GeneID" id="13795777"/>
<dbReference type="RefSeq" id="WP_015019382.1">
    <property type="nucleotide sequence ID" value="NC_018719.1"/>
</dbReference>
<dbReference type="HOGENOM" id="CLU_2613752_0_0_2"/>
<protein>
    <submittedName>
        <fullName evidence="1">Uncharacterized protein</fullName>
    </submittedName>
</protein>
<dbReference type="InParanoid" id="K0IBZ7"/>
<dbReference type="STRING" id="1237085.Ngar_c19140"/>
<keyword evidence="2" id="KW-1185">Reference proteome</keyword>
<reference evidence="1 2" key="1">
    <citation type="journal article" date="2012" name="Environ. Microbiol.">
        <title>The genome of the ammonia-oxidizing Candidatus Nitrososphaera gargensis: insights into metabolic versatility and environmental adaptations.</title>
        <authorList>
            <person name="Spang A."/>
            <person name="Poehlein A."/>
            <person name="Offre P."/>
            <person name="Zumbragel S."/>
            <person name="Haider S."/>
            <person name="Rychlik N."/>
            <person name="Nowka B."/>
            <person name="Schmeisser C."/>
            <person name="Lebedeva E.V."/>
            <person name="Rattei T."/>
            <person name="Bohm C."/>
            <person name="Schmid M."/>
            <person name="Galushko A."/>
            <person name="Hatzenpichler R."/>
            <person name="Weinmaier T."/>
            <person name="Daniel R."/>
            <person name="Schleper C."/>
            <person name="Spieck E."/>
            <person name="Streit W."/>
            <person name="Wagner M."/>
        </authorList>
    </citation>
    <scope>NUCLEOTIDE SEQUENCE [LARGE SCALE GENOMIC DNA]</scope>
    <source>
        <strain evidence="2">Ga9.2</strain>
    </source>
</reference>
<sequence>MGYYFLHKAAFTKSDKFDKGFAIGIGSVAANLSKDLLHESLLSEGKRNESFAENFGFGVGHIISLLDSDKRHFRNNEE</sequence>
<gene>
    <name evidence="1" type="ordered locus">Ngar_c19140</name>
</gene>